<evidence type="ECO:0000256" key="1">
    <source>
        <dbReference type="SAM" id="MobiDB-lite"/>
    </source>
</evidence>
<gene>
    <name evidence="2" type="ORF">STIAU_4839</name>
</gene>
<dbReference type="EMBL" id="AAMD01000066">
    <property type="protein sequence ID" value="EAU66028.1"/>
    <property type="molecule type" value="Genomic_DNA"/>
</dbReference>
<protein>
    <submittedName>
        <fullName evidence="2">Uncharacterized protein</fullName>
    </submittedName>
</protein>
<name>Q08ZU7_STIAD</name>
<evidence type="ECO:0000313" key="2">
    <source>
        <dbReference type="EMBL" id="EAU66028.1"/>
    </source>
</evidence>
<feature type="region of interest" description="Disordered" evidence="1">
    <location>
        <begin position="205"/>
        <end position="235"/>
    </location>
</feature>
<comment type="caution">
    <text evidence="2">The sequence shown here is derived from an EMBL/GenBank/DDBJ whole genome shotgun (WGS) entry which is preliminary data.</text>
</comment>
<proteinExistence type="predicted"/>
<sequence length="554" mass="58816">MGPRILDEVLDVVTDLPDVVTHGQLDMAVALHRAPQQVLALGGPVDAPGGLHRGERIHVPEDDGHGDFDLREAALEVVIGAVADHLPAANPAGELLQHLARLPLPPLAQQPADVVGADPGGVAQPVDARGEALVERMPLGAGQLLLRVLQPGIHRYVPEARFVGLHPGREALAQFPVHPPCPARQGGPAQVAQPALRVDALQGHVHQPADGRGGQRQGLQQEEAPPQIRGGANGDEPLEIIVDAGIAVAEHPAHGVPAVEDPVPPGDALHPGDGRGQVVEEVAVDVPAVVEIRGQRPAEALGPLALEGDGALAVASQFQDVNVRAEEEQVLDELAARPSVPVLREAVHHQQRLAKERLRERLLHGPVPRHHQRPTVRCLNDVVRLLIQRPEVDLVDGGYSRPRGLDSPVIRETHVSNLCSLVFYAKVSHESRANGADEKQRARAKNDIARARLGPGARQGIVQGSVGIHSRTEGLSLWQIPLGRQGARGVQRGEVDGGTPGKEALHHRPPVLVGHHPEHRVQSPAGVQGLQGGQQDLHPRGVVGTIQQHGRLAA</sequence>
<reference evidence="2 3" key="1">
    <citation type="submission" date="2006-04" db="EMBL/GenBank/DDBJ databases">
        <authorList>
            <person name="Nierman W.C."/>
        </authorList>
    </citation>
    <scope>NUCLEOTIDE SEQUENCE [LARGE SCALE GENOMIC DNA]</scope>
    <source>
        <strain evidence="2 3">DW4/3-1</strain>
    </source>
</reference>
<organism evidence="2 3">
    <name type="scientific">Stigmatella aurantiaca (strain DW4/3-1)</name>
    <dbReference type="NCBI Taxonomy" id="378806"/>
    <lineage>
        <taxon>Bacteria</taxon>
        <taxon>Pseudomonadati</taxon>
        <taxon>Myxococcota</taxon>
        <taxon>Myxococcia</taxon>
        <taxon>Myxococcales</taxon>
        <taxon>Cystobacterineae</taxon>
        <taxon>Archangiaceae</taxon>
        <taxon>Stigmatella</taxon>
    </lineage>
</organism>
<evidence type="ECO:0000313" key="3">
    <source>
        <dbReference type="Proteomes" id="UP000032702"/>
    </source>
</evidence>
<accession>Q08ZU7</accession>
<dbReference type="Proteomes" id="UP000032702">
    <property type="component" value="Unassembled WGS sequence"/>
</dbReference>
<dbReference type="AlphaFoldDB" id="Q08ZU7"/>